<feature type="transmembrane region" description="Helical" evidence="9">
    <location>
        <begin position="164"/>
        <end position="197"/>
    </location>
</feature>
<name>A0ABN6CIK1_9ACTN</name>
<dbReference type="InterPro" id="IPR050297">
    <property type="entry name" value="LipidA_mod_glycosyltrf_83"/>
</dbReference>
<evidence type="ECO:0000313" key="12">
    <source>
        <dbReference type="EMBL" id="BCJ44186.1"/>
    </source>
</evidence>
<sequence length="683" mass="69058">MRKDARWVRPALLALLIGTAVLYIWGLGASGWANAFYSAAVQAGSASWKAFFYGSSDAANSITVDKTPASLWIMALSVRLFGLSSWSILVPQALLGVAGTGLLYATVRRGFGPAAGLIAGTVSALTPVAVLMFRFNNPDALLVLLMVAGAYATLRAVESGSTRWIVLAGVFVGFGFLTKMLQALLVVPAYGLAYLVAGPPKLGKRIGQLLLSLGALIVSAGWYIAIVELVPASARPYIGGSQNNSLLELTLGYNGLGRLNGEETGSVGGGGRGGNGGGMWGSTGWGRLFESAQGGQISWLLPAALIVLAAGLVITARRARTDLQRAGLLLWGSWLLVTGLIFSFMQGIFHAYYTVALAPAVGAVIGMGVTLLWRHRSNLFAALTLGAAIGVTAWWSYVLLGRSSDFLPWLRTPVLVAGIVAAVAVVASFRLSRRIALVGGAVALVTALAGPAAYAVQTASEPHTGSIPSAGPAVSGGFGGPGGGRGGFPGGFPGGGPNQTGQNQGGFPGGGPNQTGQNQGGFPGWGTPGGAPAQGGGQNQGRGNRGGGGMGGLLNAASVSAEMKALLEQNAGEYTWVAAAVGSQNASGYQLATEEPVMAIGGFNGTDPSPTLAQFKEYVAAGKIHYFIGGGGGGFGGGAGRGGGSGSNDSSQIASWVAENFTAQTVGNTTVYDLTTGVTGTTA</sequence>
<evidence type="ECO:0000256" key="2">
    <source>
        <dbReference type="ARBA" id="ARBA00022475"/>
    </source>
</evidence>
<keyword evidence="13" id="KW-1185">Reference proteome</keyword>
<evidence type="ECO:0000256" key="6">
    <source>
        <dbReference type="ARBA" id="ARBA00022989"/>
    </source>
</evidence>
<comment type="subcellular location">
    <subcellularLocation>
        <location evidence="1">Cell membrane</location>
        <topology evidence="1">Multi-pass membrane protein</topology>
    </subcellularLocation>
</comment>
<feature type="transmembrane region" description="Helical" evidence="9">
    <location>
        <begin position="114"/>
        <end position="133"/>
    </location>
</feature>
<accession>A0ABN6CIK1</accession>
<evidence type="ECO:0000259" key="11">
    <source>
        <dbReference type="Pfam" id="PF24878"/>
    </source>
</evidence>
<keyword evidence="4" id="KW-0808">Transferase</keyword>
<evidence type="ECO:0000256" key="4">
    <source>
        <dbReference type="ARBA" id="ARBA00022679"/>
    </source>
</evidence>
<keyword evidence="6 9" id="KW-1133">Transmembrane helix</keyword>
<feature type="domain" description="Glycosyltransferase RgtA/B/C/D-like" evidence="10">
    <location>
        <begin position="65"/>
        <end position="220"/>
    </location>
</feature>
<dbReference type="PANTHER" id="PTHR33908:SF3">
    <property type="entry name" value="UNDECAPRENYL PHOSPHATE-ALPHA-4-AMINO-4-DEOXY-L-ARABINOSE ARABINOSYL TRANSFERASE"/>
    <property type="match status" value="1"/>
</dbReference>
<dbReference type="InterPro" id="IPR056785">
    <property type="entry name" value="YkcA/B-like_C"/>
</dbReference>
<evidence type="ECO:0000256" key="5">
    <source>
        <dbReference type="ARBA" id="ARBA00022692"/>
    </source>
</evidence>
<feature type="transmembrane region" description="Helical" evidence="9">
    <location>
        <begin position="351"/>
        <end position="372"/>
    </location>
</feature>
<dbReference type="Proteomes" id="UP000676967">
    <property type="component" value="Chromosome"/>
</dbReference>
<evidence type="ECO:0008006" key="14">
    <source>
        <dbReference type="Google" id="ProtNLM"/>
    </source>
</evidence>
<evidence type="ECO:0000256" key="3">
    <source>
        <dbReference type="ARBA" id="ARBA00022676"/>
    </source>
</evidence>
<evidence type="ECO:0000256" key="1">
    <source>
        <dbReference type="ARBA" id="ARBA00004651"/>
    </source>
</evidence>
<dbReference type="PANTHER" id="PTHR33908">
    <property type="entry name" value="MANNOSYLTRANSFERASE YKCB-RELATED"/>
    <property type="match status" value="1"/>
</dbReference>
<evidence type="ECO:0000256" key="8">
    <source>
        <dbReference type="SAM" id="MobiDB-lite"/>
    </source>
</evidence>
<evidence type="ECO:0000256" key="9">
    <source>
        <dbReference type="SAM" id="Phobius"/>
    </source>
</evidence>
<keyword evidence="3" id="KW-0328">Glycosyltransferase</keyword>
<gene>
    <name evidence="12" type="ORF">Aiant_48430</name>
</gene>
<reference evidence="12 13" key="1">
    <citation type="submission" date="2020-08" db="EMBL/GenBank/DDBJ databases">
        <title>Whole genome shotgun sequence of Actinoplanes ianthinogenes NBRC 13996.</title>
        <authorList>
            <person name="Komaki H."/>
            <person name="Tamura T."/>
        </authorList>
    </citation>
    <scope>NUCLEOTIDE SEQUENCE [LARGE SCALE GENOMIC DNA]</scope>
    <source>
        <strain evidence="12 13">NBRC 13996</strain>
    </source>
</reference>
<keyword evidence="7 9" id="KW-0472">Membrane</keyword>
<evidence type="ECO:0000256" key="7">
    <source>
        <dbReference type="ARBA" id="ARBA00023136"/>
    </source>
</evidence>
<feature type="transmembrane region" description="Helical" evidence="9">
    <location>
        <begin position="379"/>
        <end position="397"/>
    </location>
</feature>
<feature type="transmembrane region" description="Helical" evidence="9">
    <location>
        <begin position="71"/>
        <end position="94"/>
    </location>
</feature>
<proteinExistence type="predicted"/>
<organism evidence="12 13">
    <name type="scientific">Actinoplanes ianthinogenes</name>
    <dbReference type="NCBI Taxonomy" id="122358"/>
    <lineage>
        <taxon>Bacteria</taxon>
        <taxon>Bacillati</taxon>
        <taxon>Actinomycetota</taxon>
        <taxon>Actinomycetes</taxon>
        <taxon>Micromonosporales</taxon>
        <taxon>Micromonosporaceae</taxon>
        <taxon>Actinoplanes</taxon>
    </lineage>
</organism>
<feature type="transmembrane region" description="Helical" evidence="9">
    <location>
        <begin position="436"/>
        <end position="456"/>
    </location>
</feature>
<feature type="transmembrane region" description="Helical" evidence="9">
    <location>
        <begin position="7"/>
        <end position="26"/>
    </location>
</feature>
<keyword evidence="2" id="KW-1003">Cell membrane</keyword>
<feature type="transmembrane region" description="Helical" evidence="9">
    <location>
        <begin position="297"/>
        <end position="316"/>
    </location>
</feature>
<feature type="domain" description="Putative mannosyltransferase YkcA/B-like C-terminal" evidence="11">
    <location>
        <begin position="564"/>
        <end position="660"/>
    </location>
</feature>
<evidence type="ECO:0000313" key="13">
    <source>
        <dbReference type="Proteomes" id="UP000676967"/>
    </source>
</evidence>
<keyword evidence="5 9" id="KW-0812">Transmembrane</keyword>
<dbReference type="Pfam" id="PF13231">
    <property type="entry name" value="PMT_2"/>
    <property type="match status" value="1"/>
</dbReference>
<protein>
    <recommendedName>
        <fullName evidence="14">Glycosyl transferase</fullName>
    </recommendedName>
</protein>
<feature type="transmembrane region" description="Helical" evidence="9">
    <location>
        <begin position="409"/>
        <end position="429"/>
    </location>
</feature>
<dbReference type="EMBL" id="AP023356">
    <property type="protein sequence ID" value="BCJ44186.1"/>
    <property type="molecule type" value="Genomic_DNA"/>
</dbReference>
<dbReference type="Pfam" id="PF24878">
    <property type="entry name" value="YkcB_C"/>
    <property type="match status" value="1"/>
</dbReference>
<feature type="region of interest" description="Disordered" evidence="8">
    <location>
        <begin position="474"/>
        <end position="549"/>
    </location>
</feature>
<feature type="transmembrane region" description="Helical" evidence="9">
    <location>
        <begin position="328"/>
        <end position="345"/>
    </location>
</feature>
<evidence type="ECO:0000259" key="10">
    <source>
        <dbReference type="Pfam" id="PF13231"/>
    </source>
</evidence>
<dbReference type="InterPro" id="IPR038731">
    <property type="entry name" value="RgtA/B/C-like"/>
</dbReference>
<feature type="transmembrane region" description="Helical" evidence="9">
    <location>
        <begin position="209"/>
        <end position="227"/>
    </location>
</feature>